<name>A0A382N883_9ZZZZ</name>
<gene>
    <name evidence="3" type="ORF">METZ01_LOCUS308836</name>
</gene>
<dbReference type="Pfam" id="PF06525">
    <property type="entry name" value="SoxE"/>
    <property type="match status" value="1"/>
</dbReference>
<feature type="domain" description="Sulfocyanin-like C-terminal" evidence="2">
    <location>
        <begin position="99"/>
        <end position="235"/>
    </location>
</feature>
<accession>A0A382N883</accession>
<dbReference type="PROSITE" id="PS00079">
    <property type="entry name" value="MULTICOPPER_OXIDASE1"/>
    <property type="match status" value="1"/>
</dbReference>
<dbReference type="InterPro" id="IPR033138">
    <property type="entry name" value="Cu_oxidase_CS"/>
</dbReference>
<dbReference type="EMBL" id="UINC01097895">
    <property type="protein sequence ID" value="SVC55982.1"/>
    <property type="molecule type" value="Genomic_DNA"/>
</dbReference>
<sequence length="242" mass="25943">MPKDLEPLAFTVYILVPYVSDDLVQFRRDSDGPFQIILINMERGALMKRLEFMRVTFVLTLTVLVIGCGSSEMDSDTSPPDQVQSATPTASIVVADWITVDEVASTVVIDLVAGQTDANNRWNYNGFTRGEATIVVPMGFAVTIHFDNTDPVTFHSAGVLDATDSFPAIYSESTAAAFNGAMTSNATSLTEATPPRGGTESITFTAETSGEYALVCMSPAHAITGMWIGFEVSNSGESGLKM</sequence>
<evidence type="ECO:0000313" key="3">
    <source>
        <dbReference type="EMBL" id="SVC55982.1"/>
    </source>
</evidence>
<dbReference type="InterPro" id="IPR008972">
    <property type="entry name" value="Cupredoxin"/>
</dbReference>
<proteinExistence type="predicted"/>
<dbReference type="GO" id="GO:0046872">
    <property type="term" value="F:metal ion binding"/>
    <property type="evidence" value="ECO:0007669"/>
    <property type="project" value="UniProtKB-KW"/>
</dbReference>
<protein>
    <recommendedName>
        <fullName evidence="2">Sulfocyanin-like C-terminal domain-containing protein</fullName>
    </recommendedName>
</protein>
<organism evidence="3">
    <name type="scientific">marine metagenome</name>
    <dbReference type="NCBI Taxonomy" id="408172"/>
    <lineage>
        <taxon>unclassified sequences</taxon>
        <taxon>metagenomes</taxon>
        <taxon>ecological metagenomes</taxon>
    </lineage>
</organism>
<evidence type="ECO:0000259" key="2">
    <source>
        <dbReference type="Pfam" id="PF06525"/>
    </source>
</evidence>
<dbReference type="AlphaFoldDB" id="A0A382N883"/>
<dbReference type="InterPro" id="IPR049544">
    <property type="entry name" value="SoxE-like_C"/>
</dbReference>
<dbReference type="SUPFAM" id="SSF49503">
    <property type="entry name" value="Cupredoxins"/>
    <property type="match status" value="1"/>
</dbReference>
<evidence type="ECO:0000256" key="1">
    <source>
        <dbReference type="ARBA" id="ARBA00022723"/>
    </source>
</evidence>
<keyword evidence="1" id="KW-0479">Metal-binding</keyword>
<reference evidence="3" key="1">
    <citation type="submission" date="2018-05" db="EMBL/GenBank/DDBJ databases">
        <authorList>
            <person name="Lanie J.A."/>
            <person name="Ng W.-L."/>
            <person name="Kazmierczak K.M."/>
            <person name="Andrzejewski T.M."/>
            <person name="Davidsen T.M."/>
            <person name="Wayne K.J."/>
            <person name="Tettelin H."/>
            <person name="Glass J.I."/>
            <person name="Rusch D."/>
            <person name="Podicherti R."/>
            <person name="Tsui H.-C.T."/>
            <person name="Winkler M.E."/>
        </authorList>
    </citation>
    <scope>NUCLEOTIDE SEQUENCE</scope>
</reference>
<dbReference type="Gene3D" id="2.60.40.420">
    <property type="entry name" value="Cupredoxins - blue copper proteins"/>
    <property type="match status" value="1"/>
</dbReference>